<feature type="repeat" description="PPR" evidence="7">
    <location>
        <begin position="409"/>
        <end position="443"/>
    </location>
</feature>
<gene>
    <name evidence="9" type="ORF">DEO72_LG1g2000</name>
</gene>
<dbReference type="NCBIfam" id="NF010925">
    <property type="entry name" value="PRK14345.1"/>
    <property type="match status" value="1"/>
</dbReference>
<dbReference type="GO" id="GO:0009249">
    <property type="term" value="P:protein lipoylation"/>
    <property type="evidence" value="ECO:0007669"/>
    <property type="project" value="InterPro"/>
</dbReference>
<proteinExistence type="inferred from homology"/>
<comment type="pathway">
    <text evidence="1">Protein modification; protein lipoylation via endogenous pathway; protein N(6)-(lipoyl)lysine from octanoyl-[acyl-carrier-protein]: step 1/2.</text>
</comment>
<dbReference type="PANTHER" id="PTHR47942:SF99">
    <property type="entry name" value="PENTACOTRIPEPTIDE-REPEAT REGION OF PRORP DOMAIN-CONTAINING PROTEIN"/>
    <property type="match status" value="1"/>
</dbReference>
<evidence type="ECO:0000256" key="7">
    <source>
        <dbReference type="PROSITE-ProRule" id="PRU00708"/>
    </source>
</evidence>
<comment type="similarity">
    <text evidence="2">Belongs to the LipB family.</text>
</comment>
<evidence type="ECO:0000256" key="2">
    <source>
        <dbReference type="ARBA" id="ARBA00007907"/>
    </source>
</evidence>
<dbReference type="PANTHER" id="PTHR47942">
    <property type="entry name" value="TETRATRICOPEPTIDE REPEAT (TPR)-LIKE SUPERFAMILY PROTEIN-RELATED"/>
    <property type="match status" value="1"/>
</dbReference>
<feature type="repeat" description="PPR" evidence="7">
    <location>
        <begin position="444"/>
        <end position="478"/>
    </location>
</feature>
<evidence type="ECO:0000256" key="4">
    <source>
        <dbReference type="ARBA" id="ARBA00022679"/>
    </source>
</evidence>
<sequence length="1046" mass="117772">MILKRLINPPLPPTSSSFTVYRFHVSASASVSHTPHSLSDAVSSFHRTINDPNSTPSELACNSLINDLRKARQYDVVVSVYCKMASACVLPWHTSLTALIESFVNTHHPSFAVGVLGLMIKRGFRAHVYNINLVLKGFSRSGQFDKAMDLFSQMKKNSDYVAPDIVTYNTLITGLCKAKRLVEARVLFEAMKVGESKPNLVTYSVLIDCLCKNDQVCEGLVLLEEMEREGLKADVFLSLISVFCGKGDVERGIELFDDMKRKKVSPNVVTYSCLMHGLSKIGRWRDASDMLKDMTARGIRPDVVTYSGLADGLCKNGRAEDAIKLLDLMEQKGEEPSTFTYNVVVNGFCKEDRVEDAFRIVEMMAKKGRKPDVVTYNTLMKGLCGAGKVDEAMDLWNLLVSDKFHMKPDVFTFNYLIQGLCKEGHLRDAVRVHSTMVEMGFLGNIVTYNVLIDGYLRVRKLIKALGLWKNAVDSGFSPNSMTYSVFILGLCKMQVLNIAKGLFIKMKDSGIKPTVVEYNALMASLCREDSLEQARSLFQEMRNVNHDVDVVSFNIVIDGTLKAGDTKHAKELLSEMLNMDLIPDAVTFSILINRFSKLGLLDEAMSLYEKMVSSGHVPDGVVFDSLLKGCGLKAETEKIISLLHRMADQDVVLDSKLSSTILACLCHMSRDLDVEKILPNFSQHTEHTTKGTTIKCHEFLMKLNDIHPERALEKIVPLPFHVLFARLIFYELRWQLGTISERVSYSKLDMILLGTYCFTTVPSTASAYPSRPLGSYFDLHKPLLYSKPSKFTSLVINGHRRICDLFDLHKEQVPYEVAWSWQKKIVRDKRAQIEKEGDCNDTLIVLQHPPVYTLGTASTVENLKFDMKNAPFNIYRTERGGEVTYHGPGQLVMYPIINLRTHKMDLHWYLRTLEEVVIRVLSSTFSIQASTVEGLTGVWVGNEKLAAVGIRVSSWITYHGLALNVTTDLSPFKWIIPCGIRDRQVGSIKELLVREGVGHGRADLHHLNDASLIHITHKSLLEEFSQAFQFEYSYKNVSSTMLYERK</sequence>
<protein>
    <recommendedName>
        <fullName evidence="3">lipoyl(octanoyl) transferase</fullName>
        <ecNumber evidence="3">2.3.1.181</ecNumber>
    </recommendedName>
</protein>
<dbReference type="InterPro" id="IPR020605">
    <property type="entry name" value="Octanoyltransferase_CS"/>
</dbReference>
<keyword evidence="6" id="KW-0012">Acyltransferase</keyword>
<dbReference type="GO" id="GO:0033819">
    <property type="term" value="F:lipoyl(octanoyl) transferase activity"/>
    <property type="evidence" value="ECO:0007669"/>
    <property type="project" value="UniProtKB-EC"/>
</dbReference>
<dbReference type="UniPathway" id="UPA00538">
    <property type="reaction ID" value="UER00592"/>
</dbReference>
<dbReference type="InterPro" id="IPR004143">
    <property type="entry name" value="BPL_LPL_catalytic"/>
</dbReference>
<dbReference type="InterPro" id="IPR002885">
    <property type="entry name" value="PPR_rpt"/>
</dbReference>
<feature type="repeat" description="PPR" evidence="7">
    <location>
        <begin position="337"/>
        <end position="371"/>
    </location>
</feature>
<feature type="repeat" description="PPR" evidence="7">
    <location>
        <begin position="164"/>
        <end position="198"/>
    </location>
</feature>
<feature type="repeat" description="PPR" evidence="7">
    <location>
        <begin position="479"/>
        <end position="513"/>
    </location>
</feature>
<dbReference type="HAMAP" id="MF_00013">
    <property type="entry name" value="LipB"/>
    <property type="match status" value="1"/>
</dbReference>
<name>A0A4D6KLF0_VIGUN</name>
<dbReference type="Pfam" id="PF13041">
    <property type="entry name" value="PPR_2"/>
    <property type="match status" value="5"/>
</dbReference>
<feature type="repeat" description="PPR" evidence="7">
    <location>
        <begin position="267"/>
        <end position="301"/>
    </location>
</feature>
<organism evidence="9 10">
    <name type="scientific">Vigna unguiculata</name>
    <name type="common">Cowpea</name>
    <dbReference type="NCBI Taxonomy" id="3917"/>
    <lineage>
        <taxon>Eukaryota</taxon>
        <taxon>Viridiplantae</taxon>
        <taxon>Streptophyta</taxon>
        <taxon>Embryophyta</taxon>
        <taxon>Tracheophyta</taxon>
        <taxon>Spermatophyta</taxon>
        <taxon>Magnoliopsida</taxon>
        <taxon>eudicotyledons</taxon>
        <taxon>Gunneridae</taxon>
        <taxon>Pentapetalae</taxon>
        <taxon>rosids</taxon>
        <taxon>fabids</taxon>
        <taxon>Fabales</taxon>
        <taxon>Fabaceae</taxon>
        <taxon>Papilionoideae</taxon>
        <taxon>50 kb inversion clade</taxon>
        <taxon>NPAAA clade</taxon>
        <taxon>indigoferoid/millettioid clade</taxon>
        <taxon>Phaseoleae</taxon>
        <taxon>Vigna</taxon>
    </lineage>
</organism>
<evidence type="ECO:0000256" key="1">
    <source>
        <dbReference type="ARBA" id="ARBA00004821"/>
    </source>
</evidence>
<keyword evidence="10" id="KW-1185">Reference proteome</keyword>
<evidence type="ECO:0000259" key="8">
    <source>
        <dbReference type="PROSITE" id="PS51733"/>
    </source>
</evidence>
<dbReference type="Gene3D" id="3.30.930.10">
    <property type="entry name" value="Bira Bifunctional Protein, Domain 2"/>
    <property type="match status" value="1"/>
</dbReference>
<evidence type="ECO:0000256" key="5">
    <source>
        <dbReference type="ARBA" id="ARBA00022737"/>
    </source>
</evidence>
<dbReference type="AlphaFoldDB" id="A0A4D6KLF0"/>
<reference evidence="9 10" key="1">
    <citation type="submission" date="2019-04" db="EMBL/GenBank/DDBJ databases">
        <title>An improved genome assembly and genetic linkage map for asparagus bean, Vigna unguiculata ssp. sesquipedialis.</title>
        <authorList>
            <person name="Xia Q."/>
            <person name="Zhang R."/>
            <person name="Dong Y."/>
        </authorList>
    </citation>
    <scope>NUCLEOTIDE SEQUENCE [LARGE SCALE GENOMIC DNA]</scope>
    <source>
        <tissue evidence="9">Leaf</tissue>
    </source>
</reference>
<dbReference type="PROSITE" id="PS51375">
    <property type="entry name" value="PPR"/>
    <property type="match status" value="13"/>
</dbReference>
<feature type="repeat" description="PPR" evidence="7">
    <location>
        <begin position="199"/>
        <end position="233"/>
    </location>
</feature>
<dbReference type="Gene3D" id="1.25.40.10">
    <property type="entry name" value="Tetratricopeptide repeat domain"/>
    <property type="match status" value="6"/>
</dbReference>
<feature type="domain" description="BPL/LPL catalytic" evidence="8">
    <location>
        <begin position="837"/>
        <end position="1036"/>
    </location>
</feature>
<feature type="repeat" description="PPR" evidence="7">
    <location>
        <begin position="549"/>
        <end position="583"/>
    </location>
</feature>
<dbReference type="InterPro" id="IPR000544">
    <property type="entry name" value="Octanoyltransferase"/>
</dbReference>
<dbReference type="NCBIfam" id="TIGR00214">
    <property type="entry name" value="lipB"/>
    <property type="match status" value="1"/>
</dbReference>
<dbReference type="PROSITE" id="PS51733">
    <property type="entry name" value="BPL_LPL_CATALYTIC"/>
    <property type="match status" value="1"/>
</dbReference>
<dbReference type="EC" id="2.3.1.181" evidence="3"/>
<accession>A0A4D6KLF0</accession>
<evidence type="ECO:0000256" key="3">
    <source>
        <dbReference type="ARBA" id="ARBA00012334"/>
    </source>
</evidence>
<dbReference type="PROSITE" id="PS01313">
    <property type="entry name" value="LIPB"/>
    <property type="match status" value="1"/>
</dbReference>
<dbReference type="CDD" id="cd16444">
    <property type="entry name" value="LipB"/>
    <property type="match status" value="1"/>
</dbReference>
<dbReference type="Pfam" id="PF01535">
    <property type="entry name" value="PPR"/>
    <property type="match status" value="2"/>
</dbReference>
<dbReference type="InterPro" id="IPR011990">
    <property type="entry name" value="TPR-like_helical_dom_sf"/>
</dbReference>
<evidence type="ECO:0000256" key="6">
    <source>
        <dbReference type="ARBA" id="ARBA00023315"/>
    </source>
</evidence>
<feature type="repeat" description="PPR" evidence="7">
    <location>
        <begin position="127"/>
        <end position="157"/>
    </location>
</feature>
<dbReference type="InterPro" id="IPR051222">
    <property type="entry name" value="PPR/CCM1_RNA-binding"/>
</dbReference>
<dbReference type="InterPro" id="IPR045864">
    <property type="entry name" value="aa-tRNA-synth_II/BPL/LPL"/>
</dbReference>
<feature type="repeat" description="PPR" evidence="7">
    <location>
        <begin position="302"/>
        <end position="336"/>
    </location>
</feature>
<dbReference type="Proteomes" id="UP000501690">
    <property type="component" value="Linkage Group LG1"/>
</dbReference>
<evidence type="ECO:0000313" key="10">
    <source>
        <dbReference type="Proteomes" id="UP000501690"/>
    </source>
</evidence>
<feature type="repeat" description="PPR" evidence="7">
    <location>
        <begin position="584"/>
        <end position="618"/>
    </location>
</feature>
<evidence type="ECO:0000313" key="9">
    <source>
        <dbReference type="EMBL" id="QCD78368.1"/>
    </source>
</evidence>
<dbReference type="SUPFAM" id="SSF55681">
    <property type="entry name" value="Class II aaRS and biotin synthetases"/>
    <property type="match status" value="1"/>
</dbReference>
<keyword evidence="5" id="KW-0677">Repeat</keyword>
<feature type="repeat" description="PPR" evidence="7">
    <location>
        <begin position="372"/>
        <end position="406"/>
    </location>
</feature>
<feature type="repeat" description="PPR" evidence="7">
    <location>
        <begin position="514"/>
        <end position="548"/>
    </location>
</feature>
<dbReference type="Pfam" id="PF21948">
    <property type="entry name" value="LplA-B_cat"/>
    <property type="match status" value="1"/>
</dbReference>
<dbReference type="NCBIfam" id="TIGR00756">
    <property type="entry name" value="PPR"/>
    <property type="match status" value="13"/>
</dbReference>
<keyword evidence="4" id="KW-0808">Transferase</keyword>
<dbReference type="EMBL" id="CP039345">
    <property type="protein sequence ID" value="QCD78368.1"/>
    <property type="molecule type" value="Genomic_DNA"/>
</dbReference>
<dbReference type="Pfam" id="PF12854">
    <property type="entry name" value="PPR_1"/>
    <property type="match status" value="2"/>
</dbReference>